<evidence type="ECO:0000313" key="3">
    <source>
        <dbReference type="Proteomes" id="UP000317982"/>
    </source>
</evidence>
<dbReference type="Gene3D" id="2.40.50.100">
    <property type="match status" value="1"/>
</dbReference>
<gene>
    <name evidence="2" type="ORF">FL583_01705</name>
</gene>
<dbReference type="SUPFAM" id="SSF51230">
    <property type="entry name" value="Single hybrid motif"/>
    <property type="match status" value="1"/>
</dbReference>
<keyword evidence="3" id="KW-1185">Reference proteome</keyword>
<dbReference type="PROSITE" id="PS50968">
    <property type="entry name" value="BIOTINYL_LIPOYL"/>
    <property type="match status" value="1"/>
</dbReference>
<comment type="caution">
    <text evidence="2">The sequence shown here is derived from an EMBL/GenBank/DDBJ whole genome shotgun (WGS) entry which is preliminary data.</text>
</comment>
<dbReference type="OrthoDB" id="9805770at2"/>
<dbReference type="Proteomes" id="UP000317982">
    <property type="component" value="Unassembled WGS sequence"/>
</dbReference>
<name>A0A545B095_9ACTN</name>
<evidence type="ECO:0000259" key="1">
    <source>
        <dbReference type="PROSITE" id="PS50968"/>
    </source>
</evidence>
<proteinExistence type="predicted"/>
<accession>A0A545B095</accession>
<dbReference type="AlphaFoldDB" id="A0A545B095"/>
<dbReference type="EMBL" id="VIRS01000001">
    <property type="protein sequence ID" value="TQS47006.1"/>
    <property type="molecule type" value="Genomic_DNA"/>
</dbReference>
<protein>
    <submittedName>
        <fullName evidence="2">Biotin-requiring enzyme family protein</fullName>
    </submittedName>
</protein>
<organism evidence="2 3">
    <name type="scientific">Cryptosporangium phraense</name>
    <dbReference type="NCBI Taxonomy" id="2593070"/>
    <lineage>
        <taxon>Bacteria</taxon>
        <taxon>Bacillati</taxon>
        <taxon>Actinomycetota</taxon>
        <taxon>Actinomycetes</taxon>
        <taxon>Cryptosporangiales</taxon>
        <taxon>Cryptosporangiaceae</taxon>
        <taxon>Cryptosporangium</taxon>
    </lineage>
</organism>
<dbReference type="Pfam" id="PF00364">
    <property type="entry name" value="Biotin_lipoyl"/>
    <property type="match status" value="1"/>
</dbReference>
<feature type="domain" description="Lipoyl-binding" evidence="1">
    <location>
        <begin position="4"/>
        <end position="79"/>
    </location>
</feature>
<reference evidence="2 3" key="1">
    <citation type="submission" date="2019-07" db="EMBL/GenBank/DDBJ databases">
        <title>Cryptosporangium phraense sp. nov., isolated from plant litter.</title>
        <authorList>
            <person name="Suriyachadkun C."/>
        </authorList>
    </citation>
    <scope>NUCLEOTIDE SEQUENCE [LARGE SCALE GENOMIC DNA]</scope>
    <source>
        <strain evidence="2 3">A-T 5661</strain>
    </source>
</reference>
<dbReference type="CDD" id="cd06849">
    <property type="entry name" value="lipoyl_domain"/>
    <property type="match status" value="1"/>
</dbReference>
<sequence length="83" mass="8866">MTQSVSIQIPKLTMATTEVTFVEWLVPDGTTVEEDEAIYSVATDKVENEIAAPAAGVLRHGTAESEEVYPVGTEIGTIERANG</sequence>
<evidence type="ECO:0000313" key="2">
    <source>
        <dbReference type="EMBL" id="TQS47006.1"/>
    </source>
</evidence>
<dbReference type="InterPro" id="IPR011053">
    <property type="entry name" value="Single_hybrid_motif"/>
</dbReference>
<dbReference type="RefSeq" id="WP_142702624.1">
    <property type="nucleotide sequence ID" value="NZ_VIRS01000001.1"/>
</dbReference>
<dbReference type="InParanoid" id="A0A545B095"/>
<dbReference type="InterPro" id="IPR000089">
    <property type="entry name" value="Biotin_lipoyl"/>
</dbReference>